<dbReference type="Gene3D" id="3.90.1200.10">
    <property type="match status" value="1"/>
</dbReference>
<dbReference type="InterPro" id="IPR050249">
    <property type="entry name" value="Pseudomonas-type_ThrB"/>
</dbReference>
<gene>
    <name evidence="3" type="ORF">SAMN05216192_104143</name>
</gene>
<dbReference type="OrthoDB" id="9777460at2"/>
<dbReference type="GO" id="GO:0019202">
    <property type="term" value="F:amino acid kinase activity"/>
    <property type="evidence" value="ECO:0007669"/>
    <property type="project" value="TreeGrafter"/>
</dbReference>
<name>A0A1G8JBP4_9BACL</name>
<dbReference type="SUPFAM" id="SSF56112">
    <property type="entry name" value="Protein kinase-like (PK-like)"/>
    <property type="match status" value="1"/>
</dbReference>
<dbReference type="InterPro" id="IPR011009">
    <property type="entry name" value="Kinase-like_dom_sf"/>
</dbReference>
<dbReference type="STRING" id="1174501.SAMN05216192_104143"/>
<reference evidence="4" key="1">
    <citation type="submission" date="2016-10" db="EMBL/GenBank/DDBJ databases">
        <authorList>
            <person name="Varghese N."/>
            <person name="Submissions S."/>
        </authorList>
    </citation>
    <scope>NUCLEOTIDE SEQUENCE [LARGE SCALE GENOMIC DNA]</scope>
    <source>
        <strain evidence="4">CGMCC 1.11012</strain>
    </source>
</reference>
<dbReference type="InterPro" id="IPR002575">
    <property type="entry name" value="Aminoglycoside_PTrfase"/>
</dbReference>
<dbReference type="PANTHER" id="PTHR21064:SF6">
    <property type="entry name" value="AMINOGLYCOSIDE PHOSPHOTRANSFERASE DOMAIN-CONTAINING PROTEIN"/>
    <property type="match status" value="1"/>
</dbReference>
<feature type="domain" description="Aminoglycoside phosphotransferase" evidence="2">
    <location>
        <begin position="30"/>
        <end position="271"/>
    </location>
</feature>
<dbReference type="RefSeq" id="WP_090712954.1">
    <property type="nucleotide sequence ID" value="NZ_CBCSKY010000004.1"/>
</dbReference>
<keyword evidence="3" id="KW-0418">Kinase</keyword>
<dbReference type="Proteomes" id="UP000199050">
    <property type="component" value="Unassembled WGS sequence"/>
</dbReference>
<dbReference type="AlphaFoldDB" id="A0A1G8JBP4"/>
<accession>A0A1G8JBP4</accession>
<sequence length="336" mass="38994">MEAISAEEMILDDLITTFQRLFGLNVIETTSIKRGWLNLKWKVTTEAGEFLLKQYNKERYKLFNPEELLFAFTQQIRLHDQGLACPRLLSRNERILLESDNGELFMVMEYCQGILIPPGKTNARQIYDLGRATGKMHRLLNDGTLGIKNSPQFIPPSRQERLAHWSLVREKTREADKPQLLADIETQMKATEEMDMDILDFLQAGWAHRDLWVDNLLFNDNGLRAILDFDRLKYDYPQLDVARAVISCALDDHLDISLASAFMEGYSEERNVAEGYLTYSLQLLWYMESTWWIHANMNQHSVPPARFAKEMIWLAENHKNLPALLGGVYKPKRTIP</sequence>
<keyword evidence="4" id="KW-1185">Reference proteome</keyword>
<keyword evidence="3" id="KW-0808">Transferase</keyword>
<dbReference type="PANTHER" id="PTHR21064">
    <property type="entry name" value="AMINOGLYCOSIDE PHOSPHOTRANSFERASE DOMAIN-CONTAINING PROTEIN-RELATED"/>
    <property type="match status" value="1"/>
</dbReference>
<evidence type="ECO:0000313" key="4">
    <source>
        <dbReference type="Proteomes" id="UP000199050"/>
    </source>
</evidence>
<proteinExistence type="inferred from homology"/>
<protein>
    <submittedName>
        <fullName evidence="3">Homoserine kinase type II</fullName>
    </submittedName>
</protein>
<evidence type="ECO:0000256" key="1">
    <source>
        <dbReference type="ARBA" id="ARBA00038240"/>
    </source>
</evidence>
<dbReference type="EMBL" id="FNDX01000004">
    <property type="protein sequence ID" value="SDI28511.1"/>
    <property type="molecule type" value="Genomic_DNA"/>
</dbReference>
<evidence type="ECO:0000259" key="2">
    <source>
        <dbReference type="Pfam" id="PF01636"/>
    </source>
</evidence>
<organism evidence="3 4">
    <name type="scientific">Paenibacillus typhae</name>
    <dbReference type="NCBI Taxonomy" id="1174501"/>
    <lineage>
        <taxon>Bacteria</taxon>
        <taxon>Bacillati</taxon>
        <taxon>Bacillota</taxon>
        <taxon>Bacilli</taxon>
        <taxon>Bacillales</taxon>
        <taxon>Paenibacillaceae</taxon>
        <taxon>Paenibacillus</taxon>
    </lineage>
</organism>
<dbReference type="Pfam" id="PF01636">
    <property type="entry name" value="APH"/>
    <property type="match status" value="1"/>
</dbReference>
<comment type="similarity">
    <text evidence="1">Belongs to the pseudomonas-type ThrB family.</text>
</comment>
<dbReference type="Gene3D" id="3.30.200.20">
    <property type="entry name" value="Phosphorylase Kinase, domain 1"/>
    <property type="match status" value="1"/>
</dbReference>
<evidence type="ECO:0000313" key="3">
    <source>
        <dbReference type="EMBL" id="SDI28511.1"/>
    </source>
</evidence>